<accession>A0A1S2VAV5</accession>
<proteinExistence type="predicted"/>
<dbReference type="RefSeq" id="WP_071506524.1">
    <property type="nucleotide sequence ID" value="NZ_MORL01000033.1"/>
</dbReference>
<comment type="caution">
    <text evidence="1">The sequence shown here is derived from an EMBL/GenBank/DDBJ whole genome shotgun (WGS) entry which is preliminary data.</text>
</comment>
<name>A0A1S2VAV5_9BACT</name>
<dbReference type="AlphaFoldDB" id="A0A1S2VAV5"/>
<sequence length="137" mass="14950">MKTIHWSVTLSVSNDFFSSAELKSDNYLKTIAAIWQQHARLVHVETDIYISAVLTPSRNIFSEDQGCPAGGRNAVTLSGVFAGSVVHHEVYQRQIAALSDIIGRTAASIDAGPANLLFSELYSTRIEIEKDDSVPSL</sequence>
<reference evidence="1 2" key="1">
    <citation type="submission" date="2016-10" db="EMBL/GenBank/DDBJ databases">
        <title>Arsenicibacter rosenii gen. nov., sp. nov., an efficient arsenic-methylating bacterium isolated from an arsenic-contaminated paddy soil.</title>
        <authorList>
            <person name="Huang K."/>
        </authorList>
    </citation>
    <scope>NUCLEOTIDE SEQUENCE [LARGE SCALE GENOMIC DNA]</scope>
    <source>
        <strain evidence="1 2">SM-1</strain>
    </source>
</reference>
<organism evidence="1 2">
    <name type="scientific">Arsenicibacter rosenii</name>
    <dbReference type="NCBI Taxonomy" id="1750698"/>
    <lineage>
        <taxon>Bacteria</taxon>
        <taxon>Pseudomonadati</taxon>
        <taxon>Bacteroidota</taxon>
        <taxon>Cytophagia</taxon>
        <taxon>Cytophagales</taxon>
        <taxon>Spirosomataceae</taxon>
        <taxon>Arsenicibacter</taxon>
    </lineage>
</organism>
<gene>
    <name evidence="1" type="ORF">BLX24_27875</name>
</gene>
<evidence type="ECO:0000313" key="2">
    <source>
        <dbReference type="Proteomes" id="UP000181790"/>
    </source>
</evidence>
<dbReference type="EMBL" id="MORL01000033">
    <property type="protein sequence ID" value="OIN55877.1"/>
    <property type="molecule type" value="Genomic_DNA"/>
</dbReference>
<protein>
    <submittedName>
        <fullName evidence="1">Uncharacterized protein</fullName>
    </submittedName>
</protein>
<evidence type="ECO:0000313" key="1">
    <source>
        <dbReference type="EMBL" id="OIN55877.1"/>
    </source>
</evidence>
<keyword evidence="2" id="KW-1185">Reference proteome</keyword>
<dbReference type="Proteomes" id="UP000181790">
    <property type="component" value="Unassembled WGS sequence"/>
</dbReference>